<dbReference type="Pfam" id="PF17920">
    <property type="entry name" value="TetR_C_16"/>
    <property type="match status" value="1"/>
</dbReference>
<evidence type="ECO:0000313" key="4">
    <source>
        <dbReference type="EMBL" id="MFD1722339.1"/>
    </source>
</evidence>
<accession>A0ABW4LJU9</accession>
<evidence type="ECO:0000313" key="5">
    <source>
        <dbReference type="Proteomes" id="UP001597347"/>
    </source>
</evidence>
<dbReference type="InterPro" id="IPR041678">
    <property type="entry name" value="TetR_C_16"/>
</dbReference>
<evidence type="ECO:0000256" key="2">
    <source>
        <dbReference type="PROSITE-ProRule" id="PRU00335"/>
    </source>
</evidence>
<dbReference type="PROSITE" id="PS50977">
    <property type="entry name" value="HTH_TETR_2"/>
    <property type="match status" value="1"/>
</dbReference>
<keyword evidence="5" id="KW-1185">Reference proteome</keyword>
<dbReference type="RefSeq" id="WP_377935355.1">
    <property type="nucleotide sequence ID" value="NZ_JBHUEA010000019.1"/>
</dbReference>
<dbReference type="PANTHER" id="PTHR30055">
    <property type="entry name" value="HTH-TYPE TRANSCRIPTIONAL REGULATOR RUTR"/>
    <property type="match status" value="1"/>
</dbReference>
<dbReference type="PANTHER" id="PTHR30055:SF235">
    <property type="entry name" value="TRANSCRIPTIONAL REGULATORY PROTEIN"/>
    <property type="match status" value="1"/>
</dbReference>
<dbReference type="SUPFAM" id="SSF46689">
    <property type="entry name" value="Homeodomain-like"/>
    <property type="match status" value="1"/>
</dbReference>
<organism evidence="4 5">
    <name type="scientific">Amnibacterium endophyticum</name>
    <dbReference type="NCBI Taxonomy" id="2109337"/>
    <lineage>
        <taxon>Bacteria</taxon>
        <taxon>Bacillati</taxon>
        <taxon>Actinomycetota</taxon>
        <taxon>Actinomycetes</taxon>
        <taxon>Micrococcales</taxon>
        <taxon>Microbacteriaceae</taxon>
        <taxon>Amnibacterium</taxon>
    </lineage>
</organism>
<reference evidence="5" key="1">
    <citation type="journal article" date="2019" name="Int. J. Syst. Evol. Microbiol.">
        <title>The Global Catalogue of Microorganisms (GCM) 10K type strain sequencing project: providing services to taxonomists for standard genome sequencing and annotation.</title>
        <authorList>
            <consortium name="The Broad Institute Genomics Platform"/>
            <consortium name="The Broad Institute Genome Sequencing Center for Infectious Disease"/>
            <person name="Wu L."/>
            <person name="Ma J."/>
        </authorList>
    </citation>
    <scope>NUCLEOTIDE SEQUENCE [LARGE SCALE GENOMIC DNA]</scope>
    <source>
        <strain evidence="5">CGMCC 1.12471</strain>
    </source>
</reference>
<dbReference type="InterPro" id="IPR036271">
    <property type="entry name" value="Tet_transcr_reg_TetR-rel_C_sf"/>
</dbReference>
<dbReference type="InterPro" id="IPR050109">
    <property type="entry name" value="HTH-type_TetR-like_transc_reg"/>
</dbReference>
<dbReference type="InterPro" id="IPR009057">
    <property type="entry name" value="Homeodomain-like_sf"/>
</dbReference>
<comment type="caution">
    <text evidence="4">The sequence shown here is derived from an EMBL/GenBank/DDBJ whole genome shotgun (WGS) entry which is preliminary data.</text>
</comment>
<feature type="DNA-binding region" description="H-T-H motif" evidence="2">
    <location>
        <begin position="56"/>
        <end position="75"/>
    </location>
</feature>
<proteinExistence type="predicted"/>
<dbReference type="Gene3D" id="1.10.357.10">
    <property type="entry name" value="Tetracycline Repressor, domain 2"/>
    <property type="match status" value="1"/>
</dbReference>
<dbReference type="Pfam" id="PF00440">
    <property type="entry name" value="TetR_N"/>
    <property type="match status" value="1"/>
</dbReference>
<evidence type="ECO:0000256" key="1">
    <source>
        <dbReference type="ARBA" id="ARBA00023125"/>
    </source>
</evidence>
<evidence type="ECO:0000259" key="3">
    <source>
        <dbReference type="PROSITE" id="PS50977"/>
    </source>
</evidence>
<dbReference type="InterPro" id="IPR001647">
    <property type="entry name" value="HTH_TetR"/>
</dbReference>
<sequence length="219" mass="23881">MALGTHDEVEPPVAVDAGMNRAAAEAGRSRDAANTRRLLLEAARRRFAHQGYSATTSRDIAADAGVNVALINRYFTSKEGLFEACLTRTVQELDDAEVRTPTLDELVRTMVEQITTPTAADKPLQLLLLLRASGDDRADAIRRRTMQTYTERMATIAGWRPEDPSTAPLLLRAQIAMAMGFGIVVMRTSSDLEPLASATKEQLSEPLRAVLGNLLPHPS</sequence>
<feature type="domain" description="HTH tetR-type" evidence="3">
    <location>
        <begin position="33"/>
        <end position="93"/>
    </location>
</feature>
<name>A0ABW4LJU9_9MICO</name>
<dbReference type="PRINTS" id="PR00455">
    <property type="entry name" value="HTHTETR"/>
</dbReference>
<dbReference type="SUPFAM" id="SSF48498">
    <property type="entry name" value="Tetracyclin repressor-like, C-terminal domain"/>
    <property type="match status" value="1"/>
</dbReference>
<keyword evidence="1 2" id="KW-0238">DNA-binding</keyword>
<gene>
    <name evidence="4" type="ORF">ACFSBI_12340</name>
</gene>
<dbReference type="EMBL" id="JBHUEA010000019">
    <property type="protein sequence ID" value="MFD1722339.1"/>
    <property type="molecule type" value="Genomic_DNA"/>
</dbReference>
<protein>
    <submittedName>
        <fullName evidence="4">TetR/AcrR family transcriptional regulator</fullName>
    </submittedName>
</protein>
<dbReference type="Proteomes" id="UP001597347">
    <property type="component" value="Unassembled WGS sequence"/>
</dbReference>